<dbReference type="AlphaFoldDB" id="A0A7H1M822"/>
<dbReference type="Proteomes" id="UP000516412">
    <property type="component" value="Chromosome"/>
</dbReference>
<evidence type="ECO:0000256" key="3">
    <source>
        <dbReference type="ARBA" id="ARBA00022989"/>
    </source>
</evidence>
<dbReference type="PANTHER" id="PTHR37422">
    <property type="entry name" value="TEICHURONIC ACID BIOSYNTHESIS PROTEIN TUAE"/>
    <property type="match status" value="1"/>
</dbReference>
<accession>A0A7H1M822</accession>
<evidence type="ECO:0000313" key="9">
    <source>
        <dbReference type="Proteomes" id="UP000516412"/>
    </source>
</evidence>
<feature type="transmembrane region" description="Helical" evidence="5">
    <location>
        <begin position="386"/>
        <end position="406"/>
    </location>
</feature>
<feature type="domain" description="Virulence factor membrane-bound polymerase C-terminal" evidence="7">
    <location>
        <begin position="392"/>
        <end position="567"/>
    </location>
</feature>
<evidence type="ECO:0000256" key="1">
    <source>
        <dbReference type="ARBA" id="ARBA00004141"/>
    </source>
</evidence>
<evidence type="ECO:0000256" key="5">
    <source>
        <dbReference type="SAM" id="Phobius"/>
    </source>
</evidence>
<keyword evidence="9" id="KW-1185">Reference proteome</keyword>
<feature type="transmembrane region" description="Helical" evidence="5">
    <location>
        <begin position="20"/>
        <end position="38"/>
    </location>
</feature>
<keyword evidence="4 5" id="KW-0472">Membrane</keyword>
<evidence type="ECO:0000259" key="6">
    <source>
        <dbReference type="Pfam" id="PF04932"/>
    </source>
</evidence>
<dbReference type="InterPro" id="IPR051533">
    <property type="entry name" value="WaaL-like"/>
</dbReference>
<feature type="transmembrane region" description="Helical" evidence="5">
    <location>
        <begin position="229"/>
        <end position="247"/>
    </location>
</feature>
<gene>
    <name evidence="8" type="ORF">H7A79_0458</name>
</gene>
<feature type="transmembrane region" description="Helical" evidence="5">
    <location>
        <begin position="354"/>
        <end position="379"/>
    </location>
</feature>
<dbReference type="GO" id="GO:0016020">
    <property type="term" value="C:membrane"/>
    <property type="evidence" value="ECO:0007669"/>
    <property type="project" value="UniProtKB-SubCell"/>
</dbReference>
<organism evidence="8 9">
    <name type="scientific">Neisseria musculi</name>
    <dbReference type="NCBI Taxonomy" id="1815583"/>
    <lineage>
        <taxon>Bacteria</taxon>
        <taxon>Pseudomonadati</taxon>
        <taxon>Pseudomonadota</taxon>
        <taxon>Betaproteobacteria</taxon>
        <taxon>Neisseriales</taxon>
        <taxon>Neisseriaceae</taxon>
        <taxon>Neisseria</taxon>
    </lineage>
</organism>
<feature type="transmembrane region" description="Helical" evidence="5">
    <location>
        <begin position="440"/>
        <end position="466"/>
    </location>
</feature>
<protein>
    <submittedName>
        <fullName evidence="8">O-Antigen ligase family protein</fullName>
    </submittedName>
</protein>
<sequence>MFRKNLFSDGCDSVWSMRLWPLWFCFVWICAVPFLSLYRMGPLPGFYLEAGSLAGAAVLLLLTALFGRLNVGIPAAGVYFLVLAAFWWVQARAMNLLYPGMNDMVTASFVVLALAAWACRGWVAGFGQDRVVSVLAWALLGGALVQAAVVVLQFTGWAAADMFHGIVAYRGVREISGQLGQRNHLGHYLMWGALAASYLWAQRRMPGWLGLSAVLVLTSALGLVNSRTIFTYIIGVGLLLPFWRVWAGCGANRMVLVMLFTLVMTVAVQFAVSPLLDLFSGVQYDTALERIEGSSFGGSAREVEWGKAWKVFWSAPLWGHGWGSYALQGFLVQAETGQFTPNHLNVLFTHSHNLFFQLLAEMGLAGTLAVVLGFVAVVWRMFRRPADAASLLLLAMMTVSLCHSMLEYPLWYLYFLTPFALMMSLLPARESIVSDGLKSVGIHHIGGALLAVFLLAGIIRLGFVYADLTAFDHHPKDETVEQEKEKISGLNRIAATEPMLRYYAQLSLTRRANPADRVLQPWAEQAASEALLFRPYSNAYQAGLYNYRLGKEKEAREWLRKVYLYYPFMMPHYAQKIRSNGLLMPLEAQIKAACEEFNKKYPKEKQCDI</sequence>
<dbReference type="GO" id="GO:0016874">
    <property type="term" value="F:ligase activity"/>
    <property type="evidence" value="ECO:0007669"/>
    <property type="project" value="UniProtKB-KW"/>
</dbReference>
<dbReference type="RefSeq" id="WP_187000959.1">
    <property type="nucleotide sequence ID" value="NZ_CP060414.2"/>
</dbReference>
<name>A0A7H1M822_9NEIS</name>
<comment type="subcellular location">
    <subcellularLocation>
        <location evidence="1">Membrane</location>
        <topology evidence="1">Multi-pass membrane protein</topology>
    </subcellularLocation>
</comment>
<dbReference type="Pfam" id="PF04932">
    <property type="entry name" value="Wzy_C"/>
    <property type="match status" value="1"/>
</dbReference>
<keyword evidence="3 5" id="KW-1133">Transmembrane helix</keyword>
<dbReference type="PANTHER" id="PTHR37422:SF21">
    <property type="entry name" value="EXOQ-LIKE PROTEIN"/>
    <property type="match status" value="1"/>
</dbReference>
<feature type="transmembrane region" description="Helical" evidence="5">
    <location>
        <begin position="254"/>
        <end position="272"/>
    </location>
</feature>
<dbReference type="InterPro" id="IPR021797">
    <property type="entry name" value="Wzy_C_2"/>
</dbReference>
<dbReference type="EMBL" id="CP060414">
    <property type="protein sequence ID" value="QNT57787.1"/>
    <property type="molecule type" value="Genomic_DNA"/>
</dbReference>
<feature type="transmembrane region" description="Helical" evidence="5">
    <location>
        <begin position="135"/>
        <end position="160"/>
    </location>
</feature>
<keyword evidence="8" id="KW-0436">Ligase</keyword>
<proteinExistence type="predicted"/>
<dbReference type="InterPro" id="IPR007016">
    <property type="entry name" value="O-antigen_ligase-rel_domated"/>
</dbReference>
<feature type="transmembrane region" description="Helical" evidence="5">
    <location>
        <begin position="205"/>
        <end position="223"/>
    </location>
</feature>
<evidence type="ECO:0000256" key="2">
    <source>
        <dbReference type="ARBA" id="ARBA00022692"/>
    </source>
</evidence>
<feature type="domain" description="O-antigen ligase-related" evidence="6">
    <location>
        <begin position="213"/>
        <end position="370"/>
    </location>
</feature>
<evidence type="ECO:0000259" key="7">
    <source>
        <dbReference type="Pfam" id="PF11846"/>
    </source>
</evidence>
<dbReference type="KEGG" id="nmus:H7A79_0458"/>
<feature type="transmembrane region" description="Helical" evidence="5">
    <location>
        <begin position="101"/>
        <end position="123"/>
    </location>
</feature>
<reference evidence="8" key="1">
    <citation type="submission" date="2024-06" db="EMBL/GenBank/DDBJ databases">
        <title>Complete Genome Sequence of mouse commensal type strain Neisseria musculi.</title>
        <authorList>
            <person name="Thapa E."/>
            <person name="Aluvathingal J."/>
            <person name="Nadendla S."/>
            <person name="Mehta A."/>
            <person name="Tettelin H."/>
            <person name="Weyand N.J."/>
        </authorList>
    </citation>
    <scope>NUCLEOTIDE SEQUENCE</scope>
    <source>
        <strain evidence="8">NW831</strain>
    </source>
</reference>
<evidence type="ECO:0000313" key="8">
    <source>
        <dbReference type="EMBL" id="QNT57787.1"/>
    </source>
</evidence>
<feature type="transmembrane region" description="Helical" evidence="5">
    <location>
        <begin position="71"/>
        <end position="89"/>
    </location>
</feature>
<evidence type="ECO:0000256" key="4">
    <source>
        <dbReference type="ARBA" id="ARBA00023136"/>
    </source>
</evidence>
<keyword evidence="2 5" id="KW-0812">Transmembrane</keyword>
<dbReference type="Pfam" id="PF11846">
    <property type="entry name" value="Wzy_C_2"/>
    <property type="match status" value="1"/>
</dbReference>
<feature type="transmembrane region" description="Helical" evidence="5">
    <location>
        <begin position="45"/>
        <end position="65"/>
    </location>
</feature>